<proteinExistence type="predicted"/>
<dbReference type="CDD" id="cd01392">
    <property type="entry name" value="HTH_LacI"/>
    <property type="match status" value="1"/>
</dbReference>
<dbReference type="SUPFAM" id="SSF53822">
    <property type="entry name" value="Periplasmic binding protein-like I"/>
    <property type="match status" value="1"/>
</dbReference>
<comment type="caution">
    <text evidence="6">The sequence shown here is derived from an EMBL/GenBank/DDBJ whole genome shotgun (WGS) entry which is preliminary data.</text>
</comment>
<evidence type="ECO:0000313" key="7">
    <source>
        <dbReference type="Proteomes" id="UP000280008"/>
    </source>
</evidence>
<keyword evidence="7" id="KW-1185">Reference proteome</keyword>
<accession>A0A495IMQ5</accession>
<evidence type="ECO:0000256" key="1">
    <source>
        <dbReference type="ARBA" id="ARBA00023015"/>
    </source>
</evidence>
<dbReference type="PANTHER" id="PTHR30146:SF109">
    <property type="entry name" value="HTH-TYPE TRANSCRIPTIONAL REGULATOR GALS"/>
    <property type="match status" value="1"/>
</dbReference>
<dbReference type="PROSITE" id="PS50943">
    <property type="entry name" value="HTH_CROC1"/>
    <property type="match status" value="1"/>
</dbReference>
<keyword evidence="3" id="KW-0804">Transcription</keyword>
<dbReference type="InterPro" id="IPR028082">
    <property type="entry name" value="Peripla_BP_I"/>
</dbReference>
<dbReference type="GO" id="GO:0000976">
    <property type="term" value="F:transcription cis-regulatory region binding"/>
    <property type="evidence" value="ECO:0007669"/>
    <property type="project" value="TreeGrafter"/>
</dbReference>
<dbReference type="Proteomes" id="UP000280008">
    <property type="component" value="Unassembled WGS sequence"/>
</dbReference>
<dbReference type="SMART" id="SM00354">
    <property type="entry name" value="HTH_LACI"/>
    <property type="match status" value="1"/>
</dbReference>
<dbReference type="PROSITE" id="PS00356">
    <property type="entry name" value="HTH_LACI_1"/>
    <property type="match status" value="1"/>
</dbReference>
<dbReference type="Pfam" id="PF00356">
    <property type="entry name" value="LacI"/>
    <property type="match status" value="1"/>
</dbReference>
<evidence type="ECO:0000313" key="6">
    <source>
        <dbReference type="EMBL" id="RKR76481.1"/>
    </source>
</evidence>
<dbReference type="InterPro" id="IPR000843">
    <property type="entry name" value="HTH_LacI"/>
</dbReference>
<evidence type="ECO:0000259" key="4">
    <source>
        <dbReference type="PROSITE" id="PS50932"/>
    </source>
</evidence>
<reference evidence="6 7" key="1">
    <citation type="submission" date="2018-10" db="EMBL/GenBank/DDBJ databases">
        <title>Sequencing the genomes of 1000 actinobacteria strains.</title>
        <authorList>
            <person name="Klenk H.-P."/>
        </authorList>
    </citation>
    <scope>NUCLEOTIDE SEQUENCE [LARGE SCALE GENOMIC DNA]</scope>
    <source>
        <strain evidence="6 7">DSM 17894</strain>
    </source>
</reference>
<protein>
    <submittedName>
        <fullName evidence="6">LacI family transcriptional regulator</fullName>
    </submittedName>
</protein>
<feature type="domain" description="HTH cro/C1-type" evidence="5">
    <location>
        <begin position="3"/>
        <end position="40"/>
    </location>
</feature>
<dbReference type="RefSeq" id="WP_170160002.1">
    <property type="nucleotide sequence ID" value="NZ_RBKS01000001.1"/>
</dbReference>
<dbReference type="InterPro" id="IPR001387">
    <property type="entry name" value="Cro/C1-type_HTH"/>
</dbReference>
<sequence length="339" mass="36177">MAARRVTIDEVADAAGVSRQTVSNVLRGTGRVGSATAARIQEVVDRLGYAPHPGASSMRSKRSGQLAYPLMETSLAPDNVIVMDFMRSLIGAAGEQGYHVLVTSTGAAGMRDLVRSGRVDGFVFNDMFGYDERLAIVEETHTPFAAFGRVPDGLRQAWVDVDNVAGTHRTTEHMIALGHRDILYLGYEPSAYWDDERRSGYLTSMREHGLPARVLESPGDHVDMTEAVSRLLRPAAGSAAVRPTAIVCSSDLLSVSVYRAAAAVGLAVGPELSVSGFDSSVIGRSLVPTLTSLKVPVSTIAHIVVERFVREVQDPTAAVEGRLVVPELVLGDSTAPPAR</sequence>
<keyword evidence="2" id="KW-0238">DNA-binding</keyword>
<evidence type="ECO:0000259" key="5">
    <source>
        <dbReference type="PROSITE" id="PS50943"/>
    </source>
</evidence>
<dbReference type="InterPro" id="IPR010982">
    <property type="entry name" value="Lambda_DNA-bd_dom_sf"/>
</dbReference>
<dbReference type="PANTHER" id="PTHR30146">
    <property type="entry name" value="LACI-RELATED TRANSCRIPTIONAL REPRESSOR"/>
    <property type="match status" value="1"/>
</dbReference>
<dbReference type="AlphaFoldDB" id="A0A495IMQ5"/>
<dbReference type="Pfam" id="PF13377">
    <property type="entry name" value="Peripla_BP_3"/>
    <property type="match status" value="1"/>
</dbReference>
<dbReference type="Gene3D" id="1.10.260.40">
    <property type="entry name" value="lambda repressor-like DNA-binding domains"/>
    <property type="match status" value="1"/>
</dbReference>
<dbReference type="InterPro" id="IPR046335">
    <property type="entry name" value="LacI/GalR-like_sensor"/>
</dbReference>
<evidence type="ECO:0000256" key="2">
    <source>
        <dbReference type="ARBA" id="ARBA00023125"/>
    </source>
</evidence>
<organism evidence="6 7">
    <name type="scientific">Frondihabitans australicus</name>
    <dbReference type="NCBI Taxonomy" id="386892"/>
    <lineage>
        <taxon>Bacteria</taxon>
        <taxon>Bacillati</taxon>
        <taxon>Actinomycetota</taxon>
        <taxon>Actinomycetes</taxon>
        <taxon>Micrococcales</taxon>
        <taxon>Microbacteriaceae</taxon>
        <taxon>Frondihabitans</taxon>
    </lineage>
</organism>
<dbReference type="GO" id="GO:0003700">
    <property type="term" value="F:DNA-binding transcription factor activity"/>
    <property type="evidence" value="ECO:0007669"/>
    <property type="project" value="TreeGrafter"/>
</dbReference>
<feature type="domain" description="HTH lacI-type" evidence="4">
    <location>
        <begin position="6"/>
        <end position="60"/>
    </location>
</feature>
<keyword evidence="1" id="KW-0805">Transcription regulation</keyword>
<dbReference type="SUPFAM" id="SSF47413">
    <property type="entry name" value="lambda repressor-like DNA-binding domains"/>
    <property type="match status" value="1"/>
</dbReference>
<gene>
    <name evidence="6" type="ORF">C8E83_3657</name>
</gene>
<dbReference type="Gene3D" id="3.40.50.2300">
    <property type="match status" value="2"/>
</dbReference>
<name>A0A495IMQ5_9MICO</name>
<dbReference type="EMBL" id="RBKS01000001">
    <property type="protein sequence ID" value="RKR76481.1"/>
    <property type="molecule type" value="Genomic_DNA"/>
</dbReference>
<dbReference type="PROSITE" id="PS50932">
    <property type="entry name" value="HTH_LACI_2"/>
    <property type="match status" value="1"/>
</dbReference>
<evidence type="ECO:0000256" key="3">
    <source>
        <dbReference type="ARBA" id="ARBA00023163"/>
    </source>
</evidence>